<dbReference type="Gene3D" id="2.10.260.10">
    <property type="match status" value="1"/>
</dbReference>
<reference evidence="3 4" key="1">
    <citation type="journal article" date="2016" name="Nat. Commun.">
        <title>Thousands of microbial genomes shed light on interconnected biogeochemical processes in an aquifer system.</title>
        <authorList>
            <person name="Anantharaman K."/>
            <person name="Brown C.T."/>
            <person name="Hug L.A."/>
            <person name="Sharon I."/>
            <person name="Castelle C.J."/>
            <person name="Probst A.J."/>
            <person name="Thomas B.C."/>
            <person name="Singh A."/>
            <person name="Wilkins M.J."/>
            <person name="Karaoz U."/>
            <person name="Brodie E.L."/>
            <person name="Williams K.H."/>
            <person name="Hubbard S.S."/>
            <person name="Banfield J.F."/>
        </authorList>
    </citation>
    <scope>NUCLEOTIDE SEQUENCE [LARGE SCALE GENOMIC DNA]</scope>
</reference>
<organism evidence="3 4">
    <name type="scientific">Candidatus Blackburnbacteria bacterium RIFCSPLOWO2_01_FULL_40_20</name>
    <dbReference type="NCBI Taxonomy" id="1797519"/>
    <lineage>
        <taxon>Bacteria</taxon>
        <taxon>Candidatus Blackburniibacteriota</taxon>
    </lineage>
</organism>
<dbReference type="SUPFAM" id="SSF89447">
    <property type="entry name" value="AbrB/MazE/MraZ-like"/>
    <property type="match status" value="1"/>
</dbReference>
<evidence type="ECO:0000256" key="1">
    <source>
        <dbReference type="PROSITE-ProRule" id="PRU01076"/>
    </source>
</evidence>
<feature type="domain" description="SpoVT-AbrB" evidence="2">
    <location>
        <begin position="2"/>
        <end position="47"/>
    </location>
</feature>
<dbReference type="Pfam" id="PF04014">
    <property type="entry name" value="MazE_antitoxin"/>
    <property type="match status" value="1"/>
</dbReference>
<proteinExistence type="predicted"/>
<protein>
    <recommendedName>
        <fullName evidence="2">SpoVT-AbrB domain-containing protein</fullName>
    </recommendedName>
</protein>
<dbReference type="PROSITE" id="PS51740">
    <property type="entry name" value="SPOVT_ABRB"/>
    <property type="match status" value="1"/>
</dbReference>
<gene>
    <name evidence="3" type="ORF">A3A77_04645</name>
</gene>
<keyword evidence="1" id="KW-0238">DNA-binding</keyword>
<evidence type="ECO:0000259" key="2">
    <source>
        <dbReference type="PROSITE" id="PS51740"/>
    </source>
</evidence>
<dbReference type="EMBL" id="MHCC01000015">
    <property type="protein sequence ID" value="OGY13430.1"/>
    <property type="molecule type" value="Genomic_DNA"/>
</dbReference>
<comment type="caution">
    <text evidence="3">The sequence shown here is derived from an EMBL/GenBank/DDBJ whole genome shotgun (WGS) entry which is preliminary data.</text>
</comment>
<dbReference type="AlphaFoldDB" id="A0A1G1VDA0"/>
<name>A0A1G1VDA0_9BACT</name>
<dbReference type="Proteomes" id="UP000178659">
    <property type="component" value="Unassembled WGS sequence"/>
</dbReference>
<accession>A0A1G1VDA0</accession>
<dbReference type="SMART" id="SM00966">
    <property type="entry name" value="SpoVT_AbrB"/>
    <property type="match status" value="1"/>
</dbReference>
<dbReference type="NCBIfam" id="TIGR01439">
    <property type="entry name" value="lp_hng_hel_AbrB"/>
    <property type="match status" value="1"/>
</dbReference>
<sequence length="92" mass="10548">MSYTTTTTSKGQLTIPKEVRDKIGLKKGMRVEIYPTEDGFEGKLQRKSRILDFAGDLKNLDHGETLKEIRLKTQELASREIAQKRKNAINRN</sequence>
<dbReference type="GO" id="GO:0003677">
    <property type="term" value="F:DNA binding"/>
    <property type="evidence" value="ECO:0007669"/>
    <property type="project" value="UniProtKB-UniRule"/>
</dbReference>
<evidence type="ECO:0000313" key="3">
    <source>
        <dbReference type="EMBL" id="OGY13430.1"/>
    </source>
</evidence>
<dbReference type="InterPro" id="IPR007159">
    <property type="entry name" value="SpoVT-AbrB_dom"/>
</dbReference>
<dbReference type="InterPro" id="IPR037914">
    <property type="entry name" value="SpoVT-AbrB_sf"/>
</dbReference>
<evidence type="ECO:0000313" key="4">
    <source>
        <dbReference type="Proteomes" id="UP000178659"/>
    </source>
</evidence>